<keyword evidence="7" id="KW-0732">Signal</keyword>
<dbReference type="InterPro" id="IPR011047">
    <property type="entry name" value="Quinoprotein_ADH-like_sf"/>
</dbReference>
<comment type="similarity">
    <text evidence="2">Belongs to the PilY1 family.</text>
</comment>
<evidence type="ECO:0000256" key="7">
    <source>
        <dbReference type="SAM" id="SignalP"/>
    </source>
</evidence>
<dbReference type="GO" id="GO:0046872">
    <property type="term" value="F:metal ion binding"/>
    <property type="evidence" value="ECO:0007669"/>
    <property type="project" value="UniProtKB-KW"/>
</dbReference>
<dbReference type="Proteomes" id="UP000006327">
    <property type="component" value="Unassembled WGS sequence"/>
</dbReference>
<comment type="caution">
    <text evidence="9">The sequence shown here is derived from an EMBL/GenBank/DDBJ whole genome shotgun (WGS) entry which is preliminary data.</text>
</comment>
<evidence type="ECO:0000256" key="4">
    <source>
        <dbReference type="ARBA" id="ARBA00022723"/>
    </source>
</evidence>
<dbReference type="STRING" id="493475.GARC_1485"/>
<keyword evidence="4" id="KW-0479">Metal-binding</keyword>
<keyword evidence="10" id="KW-1185">Reference proteome</keyword>
<proteinExistence type="inferred from homology"/>
<dbReference type="SUPFAM" id="SSF50998">
    <property type="entry name" value="Quinoprotein alcohol dehydrogenase-like"/>
    <property type="match status" value="1"/>
</dbReference>
<gene>
    <name evidence="9" type="primary">pilY1</name>
    <name evidence="9" type="ORF">GARC_1485</name>
</gene>
<dbReference type="OrthoDB" id="7156875at2"/>
<dbReference type="EMBL" id="BAEO01000017">
    <property type="protein sequence ID" value="GAC18458.1"/>
    <property type="molecule type" value="Genomic_DNA"/>
</dbReference>
<dbReference type="Pfam" id="PF05567">
    <property type="entry name" value="T4P_PilY1"/>
    <property type="match status" value="1"/>
</dbReference>
<accession>K6YP99</accession>
<dbReference type="InterPro" id="IPR008707">
    <property type="entry name" value="B-propeller_PilY1"/>
</dbReference>
<reference evidence="9 10" key="1">
    <citation type="journal article" date="2017" name="Antonie Van Leeuwenhoek">
        <title>Rhizobium rhizosphaerae sp. nov., a novel species isolated from rice rhizosphere.</title>
        <authorList>
            <person name="Zhao J.J."/>
            <person name="Zhang J."/>
            <person name="Zhang R.J."/>
            <person name="Zhang C.W."/>
            <person name="Yin H.Q."/>
            <person name="Zhang X.X."/>
        </authorList>
    </citation>
    <scope>NUCLEOTIDE SEQUENCE [LARGE SCALE GENOMIC DNA]</scope>
    <source>
        <strain evidence="9 10">BSs20135</strain>
    </source>
</reference>
<name>K6YP99_9ALTE</name>
<evidence type="ECO:0000256" key="3">
    <source>
        <dbReference type="ARBA" id="ARBA00022558"/>
    </source>
</evidence>
<dbReference type="eggNOG" id="COG2304">
    <property type="taxonomic scope" value="Bacteria"/>
</dbReference>
<evidence type="ECO:0000256" key="2">
    <source>
        <dbReference type="ARBA" id="ARBA00008387"/>
    </source>
</evidence>
<evidence type="ECO:0000256" key="5">
    <source>
        <dbReference type="ARBA" id="ARBA00022837"/>
    </source>
</evidence>
<dbReference type="Gene3D" id="3.40.50.410">
    <property type="entry name" value="von Willebrand factor, type A domain"/>
    <property type="match status" value="2"/>
</dbReference>
<comment type="subcellular location">
    <subcellularLocation>
        <location evidence="1">Fimbrium</location>
    </subcellularLocation>
</comment>
<dbReference type="RefSeq" id="WP_007618309.1">
    <property type="nucleotide sequence ID" value="NZ_BAEO01000017.1"/>
</dbReference>
<keyword evidence="3" id="KW-1029">Fimbrium biogenesis</keyword>
<dbReference type="SUPFAM" id="SSF53300">
    <property type="entry name" value="vWA-like"/>
    <property type="match status" value="1"/>
</dbReference>
<dbReference type="eggNOG" id="COG3419">
    <property type="taxonomic scope" value="Bacteria"/>
</dbReference>
<evidence type="ECO:0000313" key="10">
    <source>
        <dbReference type="Proteomes" id="UP000006327"/>
    </source>
</evidence>
<keyword evidence="5" id="KW-0106">Calcium</keyword>
<keyword evidence="6" id="KW-0281">Fimbrium</keyword>
<evidence type="ECO:0000256" key="6">
    <source>
        <dbReference type="ARBA" id="ARBA00023263"/>
    </source>
</evidence>
<feature type="domain" description="PilY1 beta-propeller" evidence="8">
    <location>
        <begin position="875"/>
        <end position="1087"/>
    </location>
</feature>
<evidence type="ECO:0000259" key="8">
    <source>
        <dbReference type="Pfam" id="PF05567"/>
    </source>
</evidence>
<feature type="chain" id="PRO_5003900226" evidence="7">
    <location>
        <begin position="26"/>
        <end position="1360"/>
    </location>
</feature>
<dbReference type="GO" id="GO:0009289">
    <property type="term" value="C:pilus"/>
    <property type="evidence" value="ECO:0007669"/>
    <property type="project" value="UniProtKB-SubCell"/>
</dbReference>
<evidence type="ECO:0000256" key="1">
    <source>
        <dbReference type="ARBA" id="ARBA00004561"/>
    </source>
</evidence>
<organism evidence="9 10">
    <name type="scientific">Paraglaciecola arctica BSs20135</name>
    <dbReference type="NCBI Taxonomy" id="493475"/>
    <lineage>
        <taxon>Bacteria</taxon>
        <taxon>Pseudomonadati</taxon>
        <taxon>Pseudomonadota</taxon>
        <taxon>Gammaproteobacteria</taxon>
        <taxon>Alteromonadales</taxon>
        <taxon>Alteromonadaceae</taxon>
        <taxon>Paraglaciecola</taxon>
    </lineage>
</organism>
<evidence type="ECO:0000313" key="9">
    <source>
        <dbReference type="EMBL" id="GAC18458.1"/>
    </source>
</evidence>
<dbReference type="InterPro" id="IPR036465">
    <property type="entry name" value="vWFA_dom_sf"/>
</dbReference>
<protein>
    <submittedName>
        <fullName evidence="9">Type IV pilus assembly protein PilY1</fullName>
    </submittedName>
</protein>
<feature type="signal peptide" evidence="7">
    <location>
        <begin position="1"/>
        <end position="25"/>
    </location>
</feature>
<sequence>MKYINKIVAIWLAASLTLFSSVIKADDLEIYLGTASNAVTYNPNVLFIMDTSGSMTGRDGGSESRMLRVQNALKETLNSVTNINAGLMRFSDFGGPVLYPIRPIDDPVSPEIITSIAQATDDAYEIGSTVNTSSNTLKLSQSTNSVTLGLRYQSLNIPRGAVITNAYIRFSSNGFNSGATNLTFNGELIGNSLTFSNTNNNISDRTKTSNSVLWDTDNDWPLSNDTIVSPDLSSIVQEIVDQSDWCGGNALNIIIDGEGLSTSSSRVSPAFEDGEGLTPQLVVVYDDTTATGCVQGKLSYQVDAQKNNAEERNDGYQSTGTELTFNSSSNKYIGLRFRNIGLPQGATITNAYLEFTAYQNSSSSSASFNIAGVAEDDPSSFNSYPRYLLRNKPKTASVAWTGIPRWYRNYTYQSPPVTSIVEQIVGRGSWEFGNDMMFVLSNFVGVRGAYTYNGKPSSTVSLVVEYQGNAIPGATSTVREHLVSQVDSLNASGYTPIVDTLYEAASYYGGLPVDYGKTRGQSTVSNTVRQNTRVSHRLSYVGADSVLPSGCTVDNLSSSNCRGEYIPDAATYISPVTDNVCQTNNHIVLLSDGEANNNHSVTEIQSLLGKSCNGSGGEKCGVDLVKNIGDGDESKINTRVFTHTIGFAANSNANAFLNDLAVNGNGDFYTASNTEDLVGVFQAILKTVKDVNATFVSPGVAVNQLNRLTHNDELYFALFKPAEGAIWPGNVKRYRLDGSDILDKNGLNAVDSVTGFFNDTAHSFWSLLADGNDVREGGTAGKMGLPRDAYTFNGPGTIINTGNLLHEDNSSLTIADLAVGALTDPAATRETVLKWARGVDVKDDDGDGSTTDARQAMGDPIHSQPVIVNYSLTDSAVFVATNHGFLHSFDPATGEENFAVIPKDLLDNLYDLYQDSSSFSHIYGLDGDMVLRTVGTNIYLYVGMRRGGNNYYAFDITSKTNPRLMFKIEGGTGDFSNLGQTWSKPTVTKIKVGGTTKNVLIFGGGYDEDQDNKLLRSADSVGNSVFIVDADSGDLLWSASKADADLNLSAMEYSIPARISVIDRDNDGLADHMYVADTGGQLFRLDIHNEDAAVNLVTGGLLADFGGDLETNNRRFYYGPDVSEISLGADHYYAVVLGSGFRAHPLNATINDQFYMIKDEGVFTFDEDGNFALPATALGLSDLYDATDHLLTSSDTVANELAVEEFADSQGWYISLNSGGEKVLASPLILDYQVIFTTYLPATASESECAPPTGNSRAYLVELINGNSVIDLNQDGTQLHEDRYAQLKQTGIAPDTKILIEDIIKPIICLGTECASTVIDVDEDGNKVDCGSDFECLAENIHSYFERVQKSSWKTETERP</sequence>